<proteinExistence type="predicted"/>
<keyword evidence="1" id="KW-0732">Signal</keyword>
<dbReference type="Proteomes" id="UP000093000">
    <property type="component" value="Unassembled WGS sequence"/>
</dbReference>
<organism evidence="3 4">
    <name type="scientific">Choanephora cucurbitarum</name>
    <dbReference type="NCBI Taxonomy" id="101091"/>
    <lineage>
        <taxon>Eukaryota</taxon>
        <taxon>Fungi</taxon>
        <taxon>Fungi incertae sedis</taxon>
        <taxon>Mucoromycota</taxon>
        <taxon>Mucoromycotina</taxon>
        <taxon>Mucoromycetes</taxon>
        <taxon>Mucorales</taxon>
        <taxon>Mucorineae</taxon>
        <taxon>Choanephoraceae</taxon>
        <taxon>Choanephoroideae</taxon>
        <taxon>Choanephora</taxon>
    </lineage>
</organism>
<dbReference type="InterPro" id="IPR029058">
    <property type="entry name" value="AB_hydrolase_fold"/>
</dbReference>
<dbReference type="AlphaFoldDB" id="A0A1C7MDX2"/>
<dbReference type="InterPro" id="IPR050955">
    <property type="entry name" value="Plant_Biomass_Hydrol_Est"/>
</dbReference>
<dbReference type="STRING" id="101091.A0A1C7MDX2"/>
<dbReference type="PANTHER" id="PTHR43037:SF4">
    <property type="entry name" value="PEPTIDASE S9 PROLYL OLIGOPEPTIDASE CATALYTIC DOMAIN-CONTAINING PROTEIN"/>
    <property type="match status" value="1"/>
</dbReference>
<dbReference type="Pfam" id="PF00326">
    <property type="entry name" value="Peptidase_S9"/>
    <property type="match status" value="1"/>
</dbReference>
<evidence type="ECO:0000313" key="3">
    <source>
        <dbReference type="EMBL" id="OBZ75038.1"/>
    </source>
</evidence>
<evidence type="ECO:0000313" key="4">
    <source>
        <dbReference type="Proteomes" id="UP000093000"/>
    </source>
</evidence>
<dbReference type="SUPFAM" id="SSF53474">
    <property type="entry name" value="alpha/beta-Hydrolases"/>
    <property type="match status" value="1"/>
</dbReference>
<dbReference type="OrthoDB" id="449091at2759"/>
<accession>A0A1C7MDX2</accession>
<keyword evidence="4" id="KW-1185">Reference proteome</keyword>
<protein>
    <recommendedName>
        <fullName evidence="2">Peptidase S9 prolyl oligopeptidase catalytic domain-containing protein</fullName>
    </recommendedName>
</protein>
<reference evidence="3 4" key="1">
    <citation type="submission" date="2016-03" db="EMBL/GenBank/DDBJ databases">
        <title>Choanephora cucurbitarum.</title>
        <authorList>
            <person name="Min B."/>
            <person name="Park H."/>
            <person name="Park J.-H."/>
            <person name="Shin H.-D."/>
            <person name="Choi I.-G."/>
        </authorList>
    </citation>
    <scope>NUCLEOTIDE SEQUENCE [LARGE SCALE GENOMIC DNA]</scope>
    <source>
        <strain evidence="3 4">KUS-F28377</strain>
    </source>
</reference>
<evidence type="ECO:0000256" key="1">
    <source>
        <dbReference type="ARBA" id="ARBA00022729"/>
    </source>
</evidence>
<feature type="domain" description="Peptidase S9 prolyl oligopeptidase catalytic" evidence="2">
    <location>
        <begin position="5"/>
        <end position="143"/>
    </location>
</feature>
<dbReference type="GO" id="GO:0006508">
    <property type="term" value="P:proteolysis"/>
    <property type="evidence" value="ECO:0007669"/>
    <property type="project" value="InterPro"/>
</dbReference>
<dbReference type="PANTHER" id="PTHR43037">
    <property type="entry name" value="UNNAMED PRODUCT-RELATED"/>
    <property type="match status" value="1"/>
</dbReference>
<dbReference type="Gene3D" id="3.40.50.1820">
    <property type="entry name" value="alpha/beta hydrolase"/>
    <property type="match status" value="1"/>
</dbReference>
<gene>
    <name evidence="3" type="ORF">A0J61_11875</name>
</gene>
<sequence>MDSHVGHSNGGQGVWHLAVHYPDKIIAIIPAAGYVKIQDYVSFANWIGGSFCDPILKGILESSITEYNNDLHLSNMADLAVLPRVGTKDDNVPPLHTRKYVRILNGLLKDPTALRSSEAVGEGHWFDSVFKDKTVQDFLSKQLQAKNKTKQDEFCVTLINPAANGSVNGILVEQMMIPFRYGSVANDISENPNDVV</sequence>
<dbReference type="InterPro" id="IPR001375">
    <property type="entry name" value="Peptidase_S9_cat"/>
</dbReference>
<dbReference type="InParanoid" id="A0A1C7MDX2"/>
<dbReference type="GO" id="GO:0008236">
    <property type="term" value="F:serine-type peptidase activity"/>
    <property type="evidence" value="ECO:0007669"/>
    <property type="project" value="InterPro"/>
</dbReference>
<comment type="caution">
    <text evidence="3">The sequence shown here is derived from an EMBL/GenBank/DDBJ whole genome shotgun (WGS) entry which is preliminary data.</text>
</comment>
<name>A0A1C7MDX2_9FUNG</name>
<evidence type="ECO:0000259" key="2">
    <source>
        <dbReference type="Pfam" id="PF00326"/>
    </source>
</evidence>
<feature type="non-terminal residue" evidence="3">
    <location>
        <position position="196"/>
    </location>
</feature>
<dbReference type="EMBL" id="LUGH01002623">
    <property type="protein sequence ID" value="OBZ75038.1"/>
    <property type="molecule type" value="Genomic_DNA"/>
</dbReference>